<dbReference type="Pfam" id="PF12146">
    <property type="entry name" value="Hydrolase_4"/>
    <property type="match status" value="1"/>
</dbReference>
<dbReference type="GO" id="GO:0016787">
    <property type="term" value="F:hydrolase activity"/>
    <property type="evidence" value="ECO:0007669"/>
    <property type="project" value="UniProtKB-KW"/>
</dbReference>
<dbReference type="Proteomes" id="UP000769780">
    <property type="component" value="Unassembled WGS sequence"/>
</dbReference>
<dbReference type="RefSeq" id="WP_221871868.1">
    <property type="nucleotide sequence ID" value="NZ_JACWFH010000007.1"/>
</dbReference>
<dbReference type="InterPro" id="IPR022742">
    <property type="entry name" value="Hydrolase_4"/>
</dbReference>
<organism evidence="2 3">
    <name type="scientific">Mesobacillus maritimus</name>
    <dbReference type="NCBI Taxonomy" id="1643336"/>
    <lineage>
        <taxon>Bacteria</taxon>
        <taxon>Bacillati</taxon>
        <taxon>Bacillota</taxon>
        <taxon>Bacilli</taxon>
        <taxon>Bacillales</taxon>
        <taxon>Bacillaceae</taxon>
        <taxon>Mesobacillus</taxon>
    </lineage>
</organism>
<keyword evidence="2" id="KW-0378">Hydrolase</keyword>
<sequence>MVTTEGKYNGLDGAELFYRRIQPKTKAKAVIMLIHGFGDHSGGLQNITSSLAKNHYIVYAVDLRGHGKSSGKRGFIRSWNEFRGDIHELRKLVTLKEPNLPLYVIGHSMGGVISLDYSLKHSEGIAGVVAISPGISYEPTAFERLGVLVMGKLKPDLKIIKSGNFQLQAKDPALQAKYNPEGLRHNTATPGLGRGLLQASKHVVNNALSINVPLLLQYGVDDKITPPKKLNQFFKQVGSKDKQVLEYPNARHRPFDEAGREKFLGDLISWLDQQIDNKNKVLYKSAGRL</sequence>
<evidence type="ECO:0000313" key="3">
    <source>
        <dbReference type="Proteomes" id="UP000769780"/>
    </source>
</evidence>
<dbReference type="SUPFAM" id="SSF53474">
    <property type="entry name" value="alpha/beta-Hydrolases"/>
    <property type="match status" value="1"/>
</dbReference>
<dbReference type="PANTHER" id="PTHR11614">
    <property type="entry name" value="PHOSPHOLIPASE-RELATED"/>
    <property type="match status" value="1"/>
</dbReference>
<gene>
    <name evidence="2" type="ORF">H0185_05330</name>
</gene>
<feature type="domain" description="Serine aminopeptidase S33" evidence="1">
    <location>
        <begin position="26"/>
        <end position="257"/>
    </location>
</feature>
<reference evidence="2 3" key="1">
    <citation type="submission" date="2020-07" db="EMBL/GenBank/DDBJ databases">
        <title>Fungal Genomes of the International Space Station.</title>
        <authorList>
            <person name="Seuylemezian A."/>
            <person name="Singh N.K."/>
            <person name="Wood J."/>
            <person name="Venkateswaran K."/>
        </authorList>
    </citation>
    <scope>NUCLEOTIDE SEQUENCE [LARGE SCALE GENOMIC DNA]</scope>
    <source>
        <strain evidence="2 3">PL-B2</strain>
    </source>
</reference>
<name>A0ABS7K221_9BACI</name>
<comment type="caution">
    <text evidence="2">The sequence shown here is derived from an EMBL/GenBank/DDBJ whole genome shotgun (WGS) entry which is preliminary data.</text>
</comment>
<protein>
    <submittedName>
        <fullName evidence="2">Alpha/beta hydrolase</fullName>
    </submittedName>
</protein>
<keyword evidence="3" id="KW-1185">Reference proteome</keyword>
<dbReference type="EMBL" id="JACWFH010000007">
    <property type="protein sequence ID" value="MBY0096225.1"/>
    <property type="molecule type" value="Genomic_DNA"/>
</dbReference>
<dbReference type="InterPro" id="IPR029058">
    <property type="entry name" value="AB_hydrolase_fold"/>
</dbReference>
<proteinExistence type="predicted"/>
<accession>A0ABS7K221</accession>
<dbReference type="InterPro" id="IPR051044">
    <property type="entry name" value="MAG_DAG_Lipase"/>
</dbReference>
<dbReference type="InterPro" id="IPR000073">
    <property type="entry name" value="AB_hydrolase_1"/>
</dbReference>
<dbReference type="Gene3D" id="3.40.50.1820">
    <property type="entry name" value="alpha/beta hydrolase"/>
    <property type="match status" value="1"/>
</dbReference>
<evidence type="ECO:0000259" key="1">
    <source>
        <dbReference type="Pfam" id="PF12146"/>
    </source>
</evidence>
<dbReference type="PRINTS" id="PR00111">
    <property type="entry name" value="ABHYDROLASE"/>
</dbReference>
<evidence type="ECO:0000313" key="2">
    <source>
        <dbReference type="EMBL" id="MBY0096225.1"/>
    </source>
</evidence>